<evidence type="ECO:0000313" key="2">
    <source>
        <dbReference type="EMBL" id="HAG3177570.1"/>
    </source>
</evidence>
<gene>
    <name evidence="1" type="ORF">G5V20_002817</name>
    <name evidence="2" type="ORF">G8Z49_002979</name>
</gene>
<reference evidence="1" key="2">
    <citation type="submission" date="2020-02" db="EMBL/GenBank/DDBJ databases">
        <authorList>
            <consortium name="NCBI Pathogen Detection Project"/>
        </authorList>
    </citation>
    <scope>NUCLEOTIDE SEQUENCE</scope>
    <source>
        <strain evidence="2">MA.CK_07/00004777</strain>
        <strain evidence="1">MA.GW_S04877-08</strain>
    </source>
</reference>
<accession>A0A754G3T0</accession>
<dbReference type="EMBL" id="DAAWNX010000004">
    <property type="protein sequence ID" value="HAF8673524.1"/>
    <property type="molecule type" value="Genomic_DNA"/>
</dbReference>
<dbReference type="EMBL" id="DAAXYZ010000006">
    <property type="protein sequence ID" value="HAG3177570.1"/>
    <property type="molecule type" value="Genomic_DNA"/>
</dbReference>
<evidence type="ECO:0000313" key="1">
    <source>
        <dbReference type="EMBL" id="HAF8673524.1"/>
    </source>
</evidence>
<name>A0A754G3T0_SALER</name>
<comment type="caution">
    <text evidence="1">The sequence shown here is derived from an EMBL/GenBank/DDBJ whole genome shotgun (WGS) entry which is preliminary data.</text>
</comment>
<proteinExistence type="predicted"/>
<sequence>MLKINLCILGLQSDTVGLIIDDPPLVFGGNYEQFPQSLLDKLKPQNNTGLGSTTVQGTVLNTQDATRTILNVVNTYLTDKLTADEMAWILSHRDKFTFSIGVGDRRTDFISRFALATNWHGEDVTNFQLRPNPAGAPEYDFRLTFSASTGTMSVTDNHVGTHSVYGSIRYFTIRQK</sequence>
<dbReference type="AlphaFoldDB" id="A0A754G3T0"/>
<protein>
    <submittedName>
        <fullName evidence="1">Uncharacterized protein</fullName>
    </submittedName>
</protein>
<reference evidence="1" key="1">
    <citation type="journal article" date="2018" name="Genome Biol.">
        <title>SKESA: strategic k-mer extension for scrupulous assemblies.</title>
        <authorList>
            <person name="Souvorov A."/>
            <person name="Agarwala R."/>
            <person name="Lipman D.J."/>
        </authorList>
    </citation>
    <scope>NUCLEOTIDE SEQUENCE</scope>
    <source>
        <strain evidence="2">MA.CK_07/00004777</strain>
        <strain evidence="1">MA.GW_S04877-08</strain>
    </source>
</reference>
<organism evidence="1">
    <name type="scientific">Salmonella enterica</name>
    <name type="common">Salmonella choleraesuis</name>
    <dbReference type="NCBI Taxonomy" id="28901"/>
    <lineage>
        <taxon>Bacteria</taxon>
        <taxon>Pseudomonadati</taxon>
        <taxon>Pseudomonadota</taxon>
        <taxon>Gammaproteobacteria</taxon>
        <taxon>Enterobacterales</taxon>
        <taxon>Enterobacteriaceae</taxon>
        <taxon>Salmonella</taxon>
    </lineage>
</organism>